<dbReference type="CDD" id="cd00562">
    <property type="entry name" value="NifX_NifB"/>
    <property type="match status" value="1"/>
</dbReference>
<keyword evidence="4" id="KW-1185">Reference proteome</keyword>
<keyword evidence="1" id="KW-0535">Nitrogen fixation</keyword>
<evidence type="ECO:0000256" key="1">
    <source>
        <dbReference type="ARBA" id="ARBA00023231"/>
    </source>
</evidence>
<dbReference type="InterPro" id="IPR036105">
    <property type="entry name" value="DiNase_FeMo-co_biosyn_sf"/>
</dbReference>
<dbReference type="InterPro" id="IPR003731">
    <property type="entry name" value="Di-Nase_FeMo-co_biosynth"/>
</dbReference>
<feature type="domain" description="Dinitrogenase iron-molybdenum cofactor biosynthesis" evidence="2">
    <location>
        <begin position="12"/>
        <end position="100"/>
    </location>
</feature>
<dbReference type="Proteomes" id="UP000623250">
    <property type="component" value="Unassembled WGS sequence"/>
</dbReference>
<organism evidence="3 4">
    <name type="scientific">Rhodomicrobium udaipurense</name>
    <dbReference type="NCBI Taxonomy" id="1202716"/>
    <lineage>
        <taxon>Bacteria</taxon>
        <taxon>Pseudomonadati</taxon>
        <taxon>Pseudomonadota</taxon>
        <taxon>Alphaproteobacteria</taxon>
        <taxon>Hyphomicrobiales</taxon>
        <taxon>Hyphomicrobiaceae</taxon>
        <taxon>Rhodomicrobium</taxon>
    </lineage>
</organism>
<dbReference type="RefSeq" id="WP_081796886.1">
    <property type="nucleotide sequence ID" value="NZ_JAEMUK010000026.1"/>
</dbReference>
<dbReference type="SUPFAM" id="SSF53146">
    <property type="entry name" value="Nitrogenase accessory factor-like"/>
    <property type="match status" value="1"/>
</dbReference>
<accession>A0A8I1GFU1</accession>
<comment type="caution">
    <text evidence="3">The sequence shown here is derived from an EMBL/GenBank/DDBJ whole genome shotgun (WGS) entry which is preliminary data.</text>
</comment>
<sequence length="133" mass="13760">MKIGVTSQNFRTITGHAGKARRFMVFEAASDNQIVLTGTLDLPMEMSIHEHPAEAAHPLDGIDALITASCGDGFAKRLAERGVRVILTSETDPMTAVTALLSGAALPAPAADDHDHGHEACGCHCSGTSPAAG</sequence>
<evidence type="ECO:0000259" key="2">
    <source>
        <dbReference type="Pfam" id="PF02579"/>
    </source>
</evidence>
<dbReference type="AlphaFoldDB" id="A0A8I1GFU1"/>
<proteinExistence type="predicted"/>
<reference evidence="3 4" key="1">
    <citation type="submission" date="2020-12" db="EMBL/GenBank/DDBJ databases">
        <title>Revised draft genomes of Rhodomicrobium vannielii ATCC 17100 and Rhodomicrobium udaipurense JA643.</title>
        <authorList>
            <person name="Conners E.M."/>
            <person name="Davenport E.J."/>
            <person name="Bose A."/>
        </authorList>
    </citation>
    <scope>NUCLEOTIDE SEQUENCE [LARGE SCALE GENOMIC DNA]</scope>
    <source>
        <strain evidence="3 4">JA643</strain>
    </source>
</reference>
<dbReference type="Pfam" id="PF02579">
    <property type="entry name" value="Nitro_FeMo-Co"/>
    <property type="match status" value="1"/>
</dbReference>
<gene>
    <name evidence="3" type="ORF">JDN41_10755</name>
</gene>
<evidence type="ECO:0000313" key="3">
    <source>
        <dbReference type="EMBL" id="MBJ7544034.1"/>
    </source>
</evidence>
<dbReference type="EMBL" id="JAEMUK010000026">
    <property type="protein sequence ID" value="MBJ7544034.1"/>
    <property type="molecule type" value="Genomic_DNA"/>
</dbReference>
<evidence type="ECO:0000313" key="4">
    <source>
        <dbReference type="Proteomes" id="UP000623250"/>
    </source>
</evidence>
<name>A0A8I1GFU1_9HYPH</name>
<protein>
    <submittedName>
        <fullName evidence="3">Nitrogen fixation protein</fullName>
    </submittedName>
</protein>
<dbReference type="Gene3D" id="3.30.420.130">
    <property type="entry name" value="Dinitrogenase iron-molybdenum cofactor biosynthesis domain"/>
    <property type="match status" value="1"/>
</dbReference>